<evidence type="ECO:0000256" key="2">
    <source>
        <dbReference type="ARBA" id="ARBA00023015"/>
    </source>
</evidence>
<dbReference type="Proteomes" id="UP001501676">
    <property type="component" value="Unassembled WGS sequence"/>
</dbReference>
<dbReference type="Gene3D" id="3.40.190.290">
    <property type="match status" value="1"/>
</dbReference>
<dbReference type="CDD" id="cd05466">
    <property type="entry name" value="PBP2_LTTR_substrate"/>
    <property type="match status" value="1"/>
</dbReference>
<dbReference type="PANTHER" id="PTHR30419">
    <property type="entry name" value="HTH-TYPE TRANSCRIPTIONAL REGULATOR YBHD"/>
    <property type="match status" value="1"/>
</dbReference>
<accession>A0ABP6SZ09</accession>
<keyword evidence="3" id="KW-0238">DNA-binding</keyword>
<dbReference type="Gene3D" id="1.10.10.10">
    <property type="entry name" value="Winged helix-like DNA-binding domain superfamily/Winged helix DNA-binding domain"/>
    <property type="match status" value="1"/>
</dbReference>
<dbReference type="Pfam" id="PF03466">
    <property type="entry name" value="LysR_substrate"/>
    <property type="match status" value="1"/>
</dbReference>
<protein>
    <submittedName>
        <fullName evidence="6">LysR family transcriptional regulator</fullName>
    </submittedName>
</protein>
<gene>
    <name evidence="6" type="ORF">GCM10020369_33620</name>
</gene>
<comment type="similarity">
    <text evidence="1">Belongs to the LysR transcriptional regulatory family.</text>
</comment>
<proteinExistence type="inferred from homology"/>
<sequence length="314" mass="33822">MASLAVVTLNQLRAFLAAVRTGSFTAAATSLQMSQASVSELIRRLEEEQGLPLFTRGPRRLILATAGEELLPYAEQAVAAAESGQQALRSLRSLGGGVATFGVLRNADYYLLRNLVEQFHDAYPNVRVRLVGQNSVEVAASVAAGDLEAGLVVLPIDDEGLTVRPLLRDEVVYASADPTHLTEPITTRQLAEAKLILYDAHYGWKDPTRRQLSDRAQLAGVKLEARIEVEHVEAALGLVARGVGDTFVCRAVSQGISFPAGVGTVPFAEPLYDTIALIQRESTVLSPATREIARLAREMLLSRRRRGSAVTGPA</sequence>
<dbReference type="Pfam" id="PF00126">
    <property type="entry name" value="HTH_1"/>
    <property type="match status" value="1"/>
</dbReference>
<keyword evidence="4" id="KW-0804">Transcription</keyword>
<dbReference type="PROSITE" id="PS50931">
    <property type="entry name" value="HTH_LYSR"/>
    <property type="match status" value="1"/>
</dbReference>
<organism evidence="6 7">
    <name type="scientific">Cryptosporangium minutisporangium</name>
    <dbReference type="NCBI Taxonomy" id="113569"/>
    <lineage>
        <taxon>Bacteria</taxon>
        <taxon>Bacillati</taxon>
        <taxon>Actinomycetota</taxon>
        <taxon>Actinomycetes</taxon>
        <taxon>Cryptosporangiales</taxon>
        <taxon>Cryptosporangiaceae</taxon>
        <taxon>Cryptosporangium</taxon>
    </lineage>
</organism>
<dbReference type="InterPro" id="IPR036388">
    <property type="entry name" value="WH-like_DNA-bd_sf"/>
</dbReference>
<feature type="domain" description="HTH lysR-type" evidence="5">
    <location>
        <begin position="7"/>
        <end position="64"/>
    </location>
</feature>
<evidence type="ECO:0000256" key="4">
    <source>
        <dbReference type="ARBA" id="ARBA00023163"/>
    </source>
</evidence>
<evidence type="ECO:0000256" key="3">
    <source>
        <dbReference type="ARBA" id="ARBA00023125"/>
    </source>
</evidence>
<dbReference type="InterPro" id="IPR036390">
    <property type="entry name" value="WH_DNA-bd_sf"/>
</dbReference>
<dbReference type="PRINTS" id="PR00039">
    <property type="entry name" value="HTHLYSR"/>
</dbReference>
<evidence type="ECO:0000256" key="1">
    <source>
        <dbReference type="ARBA" id="ARBA00009437"/>
    </source>
</evidence>
<dbReference type="SUPFAM" id="SSF53850">
    <property type="entry name" value="Periplasmic binding protein-like II"/>
    <property type="match status" value="1"/>
</dbReference>
<evidence type="ECO:0000259" key="5">
    <source>
        <dbReference type="PROSITE" id="PS50931"/>
    </source>
</evidence>
<evidence type="ECO:0000313" key="7">
    <source>
        <dbReference type="Proteomes" id="UP001501676"/>
    </source>
</evidence>
<dbReference type="InterPro" id="IPR000847">
    <property type="entry name" value="LysR_HTH_N"/>
</dbReference>
<name>A0ABP6SZ09_9ACTN</name>
<reference evidence="7" key="1">
    <citation type="journal article" date="2019" name="Int. J. Syst. Evol. Microbiol.">
        <title>The Global Catalogue of Microorganisms (GCM) 10K type strain sequencing project: providing services to taxonomists for standard genome sequencing and annotation.</title>
        <authorList>
            <consortium name="The Broad Institute Genomics Platform"/>
            <consortium name="The Broad Institute Genome Sequencing Center for Infectious Disease"/>
            <person name="Wu L."/>
            <person name="Ma J."/>
        </authorList>
    </citation>
    <scope>NUCLEOTIDE SEQUENCE [LARGE SCALE GENOMIC DNA]</scope>
    <source>
        <strain evidence="7">JCM 9458</strain>
    </source>
</reference>
<dbReference type="RefSeq" id="WP_345729053.1">
    <property type="nucleotide sequence ID" value="NZ_BAAAYN010000023.1"/>
</dbReference>
<evidence type="ECO:0000313" key="6">
    <source>
        <dbReference type="EMBL" id="GAA3388237.1"/>
    </source>
</evidence>
<dbReference type="SUPFAM" id="SSF46785">
    <property type="entry name" value="Winged helix' DNA-binding domain"/>
    <property type="match status" value="1"/>
</dbReference>
<dbReference type="InterPro" id="IPR005119">
    <property type="entry name" value="LysR_subst-bd"/>
</dbReference>
<dbReference type="EMBL" id="BAAAYN010000023">
    <property type="protein sequence ID" value="GAA3388237.1"/>
    <property type="molecule type" value="Genomic_DNA"/>
</dbReference>
<comment type="caution">
    <text evidence="6">The sequence shown here is derived from an EMBL/GenBank/DDBJ whole genome shotgun (WGS) entry which is preliminary data.</text>
</comment>
<keyword evidence="7" id="KW-1185">Reference proteome</keyword>
<dbReference type="InterPro" id="IPR050950">
    <property type="entry name" value="HTH-type_LysR_regulators"/>
</dbReference>
<keyword evidence="2" id="KW-0805">Transcription regulation</keyword>